<protein>
    <submittedName>
        <fullName evidence="2">Glycosyltransferase family 4 protein</fullName>
    </submittedName>
</protein>
<dbReference type="SUPFAM" id="SSF53756">
    <property type="entry name" value="UDP-Glycosyltransferase/glycogen phosphorylase"/>
    <property type="match status" value="1"/>
</dbReference>
<gene>
    <name evidence="2" type="ORF">GCM10023165_15790</name>
</gene>
<dbReference type="Proteomes" id="UP001500975">
    <property type="component" value="Unassembled WGS sequence"/>
</dbReference>
<sequence length="449" mass="47884">MKFVFFTPFAVNSAIGRVTALLIGALDRMGHSAVVVRTERQELLGSPAHASPAPVLPWDDESQVLSTTRDADALIYQIGNNYAFHHGGLHWLARLPGIVCLHDFLLAHLFADWAAFHRSQAESVLDHWYGEQAPIEFFEAACSTPEGFADTAARHYPMTEWICAQALAVVSHSHWGMQRVANACAGPLRVVPLPYDAPGAARAPGMRKDDKVRILTVGHVNSNKRIDSVIRAIGASPLLRDAVTYQLCGLIQSAVKEELSALASSLGVELLVSGETDDAALQRAMLEADIACCLRWPSFEAASATTIEGLLYGKAVVVTDAAFYAELPDDCVRKVAPIDEDAGLRAVLEDLVADAPARVAMARRGQAWAARTFSADGYAAELVGMARHAAAAWPVLDMAETLSGLLASWQASSALMAADDIADPLALFQVVGRLPPGAASADPGESASL</sequence>
<accession>A0ABP8HDI6</accession>
<name>A0ABP8HDI6_9BURK</name>
<feature type="domain" description="Glycosyl transferase family 1" evidence="1">
    <location>
        <begin position="207"/>
        <end position="366"/>
    </location>
</feature>
<dbReference type="PANTHER" id="PTHR12526">
    <property type="entry name" value="GLYCOSYLTRANSFERASE"/>
    <property type="match status" value="1"/>
</dbReference>
<dbReference type="PANTHER" id="PTHR12526:SF636">
    <property type="entry name" value="BLL3647 PROTEIN"/>
    <property type="match status" value="1"/>
</dbReference>
<organism evidence="2 3">
    <name type="scientific">Variovorax defluvii</name>
    <dbReference type="NCBI Taxonomy" id="913761"/>
    <lineage>
        <taxon>Bacteria</taxon>
        <taxon>Pseudomonadati</taxon>
        <taxon>Pseudomonadota</taxon>
        <taxon>Betaproteobacteria</taxon>
        <taxon>Burkholderiales</taxon>
        <taxon>Comamonadaceae</taxon>
        <taxon>Variovorax</taxon>
    </lineage>
</organism>
<evidence type="ECO:0000259" key="1">
    <source>
        <dbReference type="Pfam" id="PF00534"/>
    </source>
</evidence>
<dbReference type="InterPro" id="IPR001296">
    <property type="entry name" value="Glyco_trans_1"/>
</dbReference>
<dbReference type="EMBL" id="BAABGJ010000012">
    <property type="protein sequence ID" value="GAA4337640.1"/>
    <property type="molecule type" value="Genomic_DNA"/>
</dbReference>
<dbReference type="Pfam" id="PF00534">
    <property type="entry name" value="Glycos_transf_1"/>
    <property type="match status" value="1"/>
</dbReference>
<comment type="caution">
    <text evidence="2">The sequence shown here is derived from an EMBL/GenBank/DDBJ whole genome shotgun (WGS) entry which is preliminary data.</text>
</comment>
<evidence type="ECO:0000313" key="2">
    <source>
        <dbReference type="EMBL" id="GAA4337640.1"/>
    </source>
</evidence>
<keyword evidence="3" id="KW-1185">Reference proteome</keyword>
<dbReference type="RefSeq" id="WP_345537042.1">
    <property type="nucleotide sequence ID" value="NZ_BAABGJ010000012.1"/>
</dbReference>
<evidence type="ECO:0000313" key="3">
    <source>
        <dbReference type="Proteomes" id="UP001500975"/>
    </source>
</evidence>
<proteinExistence type="predicted"/>
<reference evidence="3" key="1">
    <citation type="journal article" date="2019" name="Int. J. Syst. Evol. Microbiol.">
        <title>The Global Catalogue of Microorganisms (GCM) 10K type strain sequencing project: providing services to taxonomists for standard genome sequencing and annotation.</title>
        <authorList>
            <consortium name="The Broad Institute Genomics Platform"/>
            <consortium name="The Broad Institute Genome Sequencing Center for Infectious Disease"/>
            <person name="Wu L."/>
            <person name="Ma J."/>
        </authorList>
    </citation>
    <scope>NUCLEOTIDE SEQUENCE [LARGE SCALE GENOMIC DNA]</scope>
    <source>
        <strain evidence="3">JCM 17804</strain>
    </source>
</reference>
<dbReference type="Gene3D" id="3.40.50.2000">
    <property type="entry name" value="Glycogen Phosphorylase B"/>
    <property type="match status" value="2"/>
</dbReference>